<accession>A0A4V1EFV6</accession>
<protein>
    <submittedName>
        <fullName evidence="2">Uncharacterized protein</fullName>
    </submittedName>
</protein>
<evidence type="ECO:0000256" key="1">
    <source>
        <dbReference type="SAM" id="SignalP"/>
    </source>
</evidence>
<dbReference type="Proteomes" id="UP000298653">
    <property type="component" value="Chromosome"/>
</dbReference>
<organism evidence="2 3">
    <name type="scientific">Anaerostipes rhamnosivorans</name>
    <dbReference type="NCBI Taxonomy" id="1229621"/>
    <lineage>
        <taxon>Bacteria</taxon>
        <taxon>Bacillati</taxon>
        <taxon>Bacillota</taxon>
        <taxon>Clostridia</taxon>
        <taxon>Lachnospirales</taxon>
        <taxon>Lachnospiraceae</taxon>
        <taxon>Anaerostipes</taxon>
    </lineage>
</organism>
<reference evidence="2 3" key="1">
    <citation type="submission" date="2019-05" db="EMBL/GenBank/DDBJ databases">
        <title>Complete genome sequencing of Anaerostipes rhamnosivorans.</title>
        <authorList>
            <person name="Bui T.P.N."/>
            <person name="de Vos W.M."/>
        </authorList>
    </citation>
    <scope>NUCLEOTIDE SEQUENCE [LARGE SCALE GENOMIC DNA]</scope>
    <source>
        <strain evidence="2 3">1y2</strain>
    </source>
</reference>
<dbReference type="EMBL" id="CP040058">
    <property type="protein sequence ID" value="QCP33910.1"/>
    <property type="molecule type" value="Genomic_DNA"/>
</dbReference>
<proteinExistence type="predicted"/>
<keyword evidence="3" id="KW-1185">Reference proteome</keyword>
<evidence type="ECO:0000313" key="2">
    <source>
        <dbReference type="EMBL" id="QCP33910.1"/>
    </source>
</evidence>
<feature type="chain" id="PRO_5020828604" evidence="1">
    <location>
        <begin position="30"/>
        <end position="630"/>
    </location>
</feature>
<name>A0A4V1EFV6_9FIRM</name>
<dbReference type="RefSeq" id="WP_137327515.1">
    <property type="nucleotide sequence ID" value="NZ_CP040058.1"/>
</dbReference>
<dbReference type="Gene3D" id="1.10.287.950">
    <property type="entry name" value="Methyl-accepting chemotaxis protein"/>
    <property type="match status" value="1"/>
</dbReference>
<keyword evidence="1" id="KW-0732">Signal</keyword>
<dbReference type="OrthoDB" id="9815841at2"/>
<evidence type="ECO:0000313" key="3">
    <source>
        <dbReference type="Proteomes" id="UP000298653"/>
    </source>
</evidence>
<gene>
    <name evidence="2" type="ORF">AR1Y2_0456</name>
</gene>
<feature type="signal peptide" evidence="1">
    <location>
        <begin position="1"/>
        <end position="29"/>
    </location>
</feature>
<dbReference type="AlphaFoldDB" id="A0A4V1EFV6"/>
<dbReference type="KEGG" id="arf:AR1Y2_0456"/>
<sequence length="630" mass="67886">MRKKVLNKALAVAASLILCSSMAAVPVYAADSQEKEETVYVKADAEGNTQTVIVSDWLKNKKKSKEIKDASDLTDIENVKGDETYQKGKKNSITWNSNGNDIYYQGKTDKELPVSMQVTYYLDGKEISPKQLVGKSGKVKVRYEFTNHDVHDGIYTPFTMVTAIVLPTEHFSNVKMVNAKDISDGSKHILMGVAFPGLSDSLKLKESTIGKKFDIPDSFEFTADVKDFQMTVTATVASADTLSEFGLDKVDTIDELNDSLTTLSNASQKLVNGSGELLSGVKELQNASKTLKSGTATLNKKTKELSKGLNTLDRKKNDLISGTKKLKKGSKELKAGTSQLEQKTKSLPSMMKELASGLESMKSLTGSLPSQQKLQQLSAGLNSITSSFDTIKGANEQYIAALQTQIDSLTTMLGRGTVTDANDIRDVKTAIGTMQGIQQKMRDENNTIDQQSKALSSSLAPAKALIQKLSDPTTQASFKKLNSLDTKELTDAASSLRTAAVKLNKGAGDLVAGQSDLASGANQLGDGIHTAATGGKKLSSATGTLALGGSKLSSGVDALYHGADTLNTGLIQFNQDGIQRLVNIMDNDVQNTLDRINDTVKQGDKYQTFTKKDKDTKGSVKFMIETEEIE</sequence>